<dbReference type="EMBL" id="QRTP01000013">
    <property type="protein sequence ID" value="RGQ83235.1"/>
    <property type="molecule type" value="Genomic_DNA"/>
</dbReference>
<evidence type="ECO:0000256" key="2">
    <source>
        <dbReference type="ARBA" id="ARBA00022857"/>
    </source>
</evidence>
<dbReference type="PANTHER" id="PTHR43827:SF3">
    <property type="entry name" value="NADP-DEPENDENT OXIDOREDUCTASE DOMAIN-CONTAINING PROTEIN"/>
    <property type="match status" value="1"/>
</dbReference>
<organism evidence="8 9">
    <name type="scientific">Megamonas rupellensis</name>
    <dbReference type="NCBI Taxonomy" id="491921"/>
    <lineage>
        <taxon>Bacteria</taxon>
        <taxon>Bacillati</taxon>
        <taxon>Bacillota</taxon>
        <taxon>Negativicutes</taxon>
        <taxon>Selenomonadales</taxon>
        <taxon>Selenomonadaceae</taxon>
        <taxon>Megamonas</taxon>
    </lineage>
</organism>
<dbReference type="PANTHER" id="PTHR43827">
    <property type="entry name" value="2,5-DIKETO-D-GLUCONIC ACID REDUCTASE"/>
    <property type="match status" value="1"/>
</dbReference>
<comment type="caution">
    <text evidence="8">The sequence shown here is derived from an EMBL/GenBank/DDBJ whole genome shotgun (WGS) entry which is preliminary data.</text>
</comment>
<dbReference type="PIRSF" id="PIRSF000097">
    <property type="entry name" value="AKR"/>
    <property type="match status" value="1"/>
</dbReference>
<keyword evidence="2" id="KW-0521">NADP</keyword>
<evidence type="ECO:0000313" key="8">
    <source>
        <dbReference type="EMBL" id="RGQ83235.1"/>
    </source>
</evidence>
<evidence type="ECO:0000313" key="9">
    <source>
        <dbReference type="Proteomes" id="UP000286147"/>
    </source>
</evidence>
<keyword evidence="3" id="KW-0560">Oxidoreductase</keyword>
<evidence type="ECO:0000256" key="5">
    <source>
        <dbReference type="PIRSR" id="PIRSR000097-2"/>
    </source>
</evidence>
<dbReference type="InterPro" id="IPR036812">
    <property type="entry name" value="NAD(P)_OxRdtase_dom_sf"/>
</dbReference>
<comment type="similarity">
    <text evidence="1">Belongs to the aldo/keto reductase family.</text>
</comment>
<dbReference type="GO" id="GO:0016616">
    <property type="term" value="F:oxidoreductase activity, acting on the CH-OH group of donors, NAD or NADP as acceptor"/>
    <property type="evidence" value="ECO:0007669"/>
    <property type="project" value="UniProtKB-ARBA"/>
</dbReference>
<dbReference type="InterPro" id="IPR020471">
    <property type="entry name" value="AKR"/>
</dbReference>
<dbReference type="Gene3D" id="3.20.20.100">
    <property type="entry name" value="NADP-dependent oxidoreductase domain"/>
    <property type="match status" value="1"/>
</dbReference>
<dbReference type="Pfam" id="PF00248">
    <property type="entry name" value="Aldo_ket_red"/>
    <property type="match status" value="1"/>
</dbReference>
<dbReference type="FunFam" id="3.20.20.100:FF:000015">
    <property type="entry name" value="Oxidoreductase, aldo/keto reductase family"/>
    <property type="match status" value="1"/>
</dbReference>
<dbReference type="PROSITE" id="PS00063">
    <property type="entry name" value="ALDOKETO_REDUCTASE_3"/>
    <property type="match status" value="1"/>
</dbReference>
<dbReference type="InterPro" id="IPR023210">
    <property type="entry name" value="NADP_OxRdtase_dom"/>
</dbReference>
<dbReference type="PRINTS" id="PR00069">
    <property type="entry name" value="ALDKETRDTASE"/>
</dbReference>
<dbReference type="RefSeq" id="WP_118035968.1">
    <property type="nucleotide sequence ID" value="NZ_QRTP01000013.1"/>
</dbReference>
<reference evidence="8 9" key="1">
    <citation type="submission" date="2018-08" db="EMBL/GenBank/DDBJ databases">
        <title>A genome reference for cultivated species of the human gut microbiota.</title>
        <authorList>
            <person name="Zou Y."/>
            <person name="Xue W."/>
            <person name="Luo G."/>
        </authorList>
    </citation>
    <scope>NUCLEOTIDE SEQUENCE [LARGE SCALE GENOMIC DNA]</scope>
    <source>
        <strain evidence="8 9">AF27-12</strain>
    </source>
</reference>
<gene>
    <name evidence="8" type="ORF">DWY77_06345</name>
</gene>
<evidence type="ECO:0000256" key="1">
    <source>
        <dbReference type="ARBA" id="ARBA00007905"/>
    </source>
</evidence>
<dbReference type="InterPro" id="IPR018170">
    <property type="entry name" value="Aldo/ket_reductase_CS"/>
</dbReference>
<dbReference type="Proteomes" id="UP000286147">
    <property type="component" value="Unassembled WGS sequence"/>
</dbReference>
<dbReference type="PROSITE" id="PS00062">
    <property type="entry name" value="ALDOKETO_REDUCTASE_2"/>
    <property type="match status" value="1"/>
</dbReference>
<dbReference type="AlphaFoldDB" id="A0A412CE93"/>
<feature type="domain" description="NADP-dependent oxidoreductase" evidence="7">
    <location>
        <begin position="15"/>
        <end position="263"/>
    </location>
</feature>
<feature type="site" description="Lowers pKa of active site Tyr" evidence="6">
    <location>
        <position position="74"/>
    </location>
</feature>
<dbReference type="CDD" id="cd19071">
    <property type="entry name" value="AKR_AKR1-5-like"/>
    <property type="match status" value="1"/>
</dbReference>
<evidence type="ECO:0000256" key="3">
    <source>
        <dbReference type="ARBA" id="ARBA00023002"/>
    </source>
</evidence>
<proteinExistence type="inferred from homology"/>
<feature type="binding site" evidence="5">
    <location>
        <position position="107"/>
    </location>
    <ligand>
        <name>substrate</name>
    </ligand>
</feature>
<protein>
    <submittedName>
        <fullName evidence="8">Aldo/keto reductase</fullName>
    </submittedName>
</protein>
<evidence type="ECO:0000256" key="6">
    <source>
        <dbReference type="PIRSR" id="PIRSR000097-3"/>
    </source>
</evidence>
<evidence type="ECO:0000259" key="7">
    <source>
        <dbReference type="Pfam" id="PF00248"/>
    </source>
</evidence>
<feature type="active site" description="Proton donor" evidence="4">
    <location>
        <position position="49"/>
    </location>
</feature>
<accession>A0A412CE93</accession>
<dbReference type="SUPFAM" id="SSF51430">
    <property type="entry name" value="NAD(P)-linked oxidoreductase"/>
    <property type="match status" value="1"/>
</dbReference>
<name>A0A412CE93_9FIRM</name>
<sequence>MNNILLNNGVKIPQIGFGTWKAPTSEVTINAVKTAIENGYTHIDCASVYGNEKEVGQGIIASNISRDKLFITGKLWNDVRGYDETITAFNQTLNDLAIDYLDLYLIHWPRPQKYHDDYIEKNRQSWKAMEDLYKQGKVRAIGVSNFKEHHIDELLETCEIKPMVNQIEFHPSCLQKDIRDYCKQHNIVVVGYSPLANGKVFQCEELKIFAQKYNASIAQLCVQYALQHNVIPLVKSVTKERIIENLKINFTISNEDMCAIDNITTCGGSYKDSDNINF</sequence>
<evidence type="ECO:0000256" key="4">
    <source>
        <dbReference type="PIRSR" id="PIRSR000097-1"/>
    </source>
</evidence>